<sequence length="228" mass="24058">MLAVSLGRNLGALVKLQAALHGRTLFGSRLFLDHKFHAELVQPLQQEALCDTMDSLCNNVRYPYECLTNSPTWGPRGLSDAKSPVNWLTSDDCAGSGGITGAGGIAGVAEARLTEAGVANAGGIPATEYVSFGGERVLRNWKQLGGQETKAMGVNLVFGSRGFPHRSIGLFTFFDGLATPGAVRADAGLGVGVQLLPNVTVEAAIGTNLTPTQPGDEIKLWDIRARMH</sequence>
<keyword evidence="2" id="KW-1185">Reference proteome</keyword>
<reference evidence="1" key="1">
    <citation type="submission" date="2013-12" db="EMBL/GenBank/DDBJ databases">
        <authorList>
            <person name="Omoto C.K."/>
            <person name="Sibley D."/>
            <person name="Venepally P."/>
            <person name="Hadjithomas M."/>
            <person name="Karamycheva S."/>
            <person name="Brunk B."/>
            <person name="Roos D."/>
            <person name="Caler E."/>
            <person name="Lorenzi H."/>
        </authorList>
    </citation>
    <scope>NUCLEOTIDE SEQUENCE</scope>
</reference>
<organism evidence="1 2">
    <name type="scientific">Gregarina niphandrodes</name>
    <name type="common">Septate eugregarine</name>
    <dbReference type="NCBI Taxonomy" id="110365"/>
    <lineage>
        <taxon>Eukaryota</taxon>
        <taxon>Sar</taxon>
        <taxon>Alveolata</taxon>
        <taxon>Apicomplexa</taxon>
        <taxon>Conoidasida</taxon>
        <taxon>Gregarinasina</taxon>
        <taxon>Eugregarinorida</taxon>
        <taxon>Gregarinidae</taxon>
        <taxon>Gregarina</taxon>
    </lineage>
</organism>
<dbReference type="EMBL" id="AFNH02000081">
    <property type="protein sequence ID" value="EZG86214.1"/>
    <property type="molecule type" value="Genomic_DNA"/>
</dbReference>
<dbReference type="AlphaFoldDB" id="A0A023BCU6"/>
<dbReference type="VEuPathDB" id="CryptoDB:GNI_010760"/>
<dbReference type="GeneID" id="22910645"/>
<dbReference type="Proteomes" id="UP000019763">
    <property type="component" value="Unassembled WGS sequence"/>
</dbReference>
<comment type="caution">
    <text evidence="1">The sequence shown here is derived from an EMBL/GenBank/DDBJ whole genome shotgun (WGS) entry which is preliminary data.</text>
</comment>
<dbReference type="RefSeq" id="XP_011128782.1">
    <property type="nucleotide sequence ID" value="XM_011130480.1"/>
</dbReference>
<proteinExistence type="predicted"/>
<evidence type="ECO:0000313" key="1">
    <source>
        <dbReference type="EMBL" id="EZG86214.1"/>
    </source>
</evidence>
<protein>
    <submittedName>
        <fullName evidence="1">Uncharacterized protein</fullName>
    </submittedName>
</protein>
<name>A0A023BCU6_GRENI</name>
<gene>
    <name evidence="1" type="ORF">GNI_010760</name>
</gene>
<accession>A0A023BCU6</accession>
<evidence type="ECO:0000313" key="2">
    <source>
        <dbReference type="Proteomes" id="UP000019763"/>
    </source>
</evidence>